<dbReference type="AlphaFoldDB" id="A0A194AFQ8"/>
<evidence type="ECO:0000256" key="2">
    <source>
        <dbReference type="ARBA" id="ARBA00037999"/>
    </source>
</evidence>
<evidence type="ECO:0000256" key="3">
    <source>
        <dbReference type="PIRSR" id="PIRSR000390-1"/>
    </source>
</evidence>
<dbReference type="Pfam" id="PF01041">
    <property type="entry name" value="DegT_DnrJ_EryC1"/>
    <property type="match status" value="1"/>
</dbReference>
<keyword evidence="7" id="KW-1185">Reference proteome</keyword>
<dbReference type="SUPFAM" id="SSF53383">
    <property type="entry name" value="PLP-dependent transferases"/>
    <property type="match status" value="1"/>
</dbReference>
<accession>A0A194AFQ8</accession>
<dbReference type="GO" id="GO:0030170">
    <property type="term" value="F:pyridoxal phosphate binding"/>
    <property type="evidence" value="ECO:0007669"/>
    <property type="project" value="UniProtKB-ARBA"/>
</dbReference>
<protein>
    <submittedName>
        <fullName evidence="6">Pleiotrophic regulatory protein DegT</fullName>
    </submittedName>
</protein>
<comment type="similarity">
    <text evidence="2 5">Belongs to the DegT/DnrJ/EryC1 family.</text>
</comment>
<name>A0A194AFQ8_9BACT</name>
<sequence length="397" mass="43562">MNIPLLDLKAQYATIKDEIDAAVADVFASQYFINGPKVAELEKAVAAYSQCAHACGVSSGSDALLIALMVEGIGAGDEVITTPYTFFATAGAIARVGATPVFVDIDPVTYNIDPEKIPAAITDRTRAIIPVHLYGQMADMTPILDLVKSVNLQRETKNKKPIHLIEDAAQAIGAEYKGHRAGSLGDYGCFSFFPSKNLGGAGDGGMVTCQDKDKAEKLQIFRSHGSRPKYFHKWIGGNFRLDALQAAVLRVKLNHLDAWTAKRQHNAARYNRLFAASGLEIAFTADVDWASYDRPQVVLPSAVQDRHIYNQYVIRVQNRDGLRAFLKDNGIGNEVYYPVSLHMQECFSYLGYGEGDLPQSEQAAQETVALPVYPELNDAMAEQVIEKVKAFLVEQKI</sequence>
<evidence type="ECO:0000313" key="7">
    <source>
        <dbReference type="Proteomes" id="UP000095200"/>
    </source>
</evidence>
<dbReference type="Gene3D" id="3.40.640.10">
    <property type="entry name" value="Type I PLP-dependent aspartate aminotransferase-like (Major domain)"/>
    <property type="match status" value="1"/>
</dbReference>
<dbReference type="PANTHER" id="PTHR30244:SF36">
    <property type="entry name" value="3-OXO-GLUCOSE-6-PHOSPHATE:GLUTAMATE AMINOTRANSFERASE"/>
    <property type="match status" value="1"/>
</dbReference>
<dbReference type="GO" id="GO:0000271">
    <property type="term" value="P:polysaccharide biosynthetic process"/>
    <property type="evidence" value="ECO:0007669"/>
    <property type="project" value="TreeGrafter"/>
</dbReference>
<dbReference type="PIRSF" id="PIRSF000390">
    <property type="entry name" value="PLP_StrS"/>
    <property type="match status" value="1"/>
</dbReference>
<evidence type="ECO:0000256" key="1">
    <source>
        <dbReference type="ARBA" id="ARBA00022898"/>
    </source>
</evidence>
<dbReference type="RefSeq" id="WP_069857097.1">
    <property type="nucleotide sequence ID" value="NZ_BDFE01000004.1"/>
</dbReference>
<dbReference type="InterPro" id="IPR000653">
    <property type="entry name" value="DegT/StrS_aminotransferase"/>
</dbReference>
<gene>
    <name evidence="6" type="ORF">DPF_0299</name>
</gene>
<evidence type="ECO:0000256" key="5">
    <source>
        <dbReference type="RuleBase" id="RU004508"/>
    </source>
</evidence>
<dbReference type="FunFam" id="3.40.640.10:FF:000089">
    <property type="entry name" value="Aminotransferase, DegT/DnrJ/EryC1/StrS family"/>
    <property type="match status" value="1"/>
</dbReference>
<evidence type="ECO:0000256" key="4">
    <source>
        <dbReference type="PIRSR" id="PIRSR000390-2"/>
    </source>
</evidence>
<feature type="active site" description="Proton acceptor" evidence="3">
    <location>
        <position position="196"/>
    </location>
</feature>
<keyword evidence="1 4" id="KW-0663">Pyridoxal phosphate</keyword>
<dbReference type="EMBL" id="BDFE01000004">
    <property type="protein sequence ID" value="GAU07609.1"/>
    <property type="molecule type" value="Genomic_DNA"/>
</dbReference>
<evidence type="ECO:0000313" key="6">
    <source>
        <dbReference type="EMBL" id="GAU07609.1"/>
    </source>
</evidence>
<reference evidence="7" key="1">
    <citation type="submission" date="2016-06" db="EMBL/GenBank/DDBJ databases">
        <title>Draft genome sequence of Desulfoplanes formicivorans strain Pf12B.</title>
        <authorList>
            <person name="Watanabe M."/>
            <person name="Kojima H."/>
            <person name="Fukui M."/>
        </authorList>
    </citation>
    <scope>NUCLEOTIDE SEQUENCE [LARGE SCALE GENOMIC DNA]</scope>
    <source>
        <strain evidence="7">Pf12B</strain>
    </source>
</reference>
<dbReference type="GO" id="GO:0008483">
    <property type="term" value="F:transaminase activity"/>
    <property type="evidence" value="ECO:0007669"/>
    <property type="project" value="TreeGrafter"/>
</dbReference>
<organism evidence="6 7">
    <name type="scientific">Desulfoplanes formicivorans</name>
    <dbReference type="NCBI Taxonomy" id="1592317"/>
    <lineage>
        <taxon>Bacteria</taxon>
        <taxon>Pseudomonadati</taxon>
        <taxon>Thermodesulfobacteriota</taxon>
        <taxon>Desulfovibrionia</taxon>
        <taxon>Desulfovibrionales</taxon>
        <taxon>Desulfoplanaceae</taxon>
        <taxon>Desulfoplanes</taxon>
    </lineage>
</organism>
<dbReference type="InterPro" id="IPR015422">
    <property type="entry name" value="PyrdxlP-dep_Trfase_small"/>
</dbReference>
<dbReference type="Gene3D" id="3.90.1150.10">
    <property type="entry name" value="Aspartate Aminotransferase, domain 1"/>
    <property type="match status" value="1"/>
</dbReference>
<dbReference type="CDD" id="cd00616">
    <property type="entry name" value="AHBA_syn"/>
    <property type="match status" value="1"/>
</dbReference>
<dbReference type="PANTHER" id="PTHR30244">
    <property type="entry name" value="TRANSAMINASE"/>
    <property type="match status" value="1"/>
</dbReference>
<dbReference type="InterPro" id="IPR015424">
    <property type="entry name" value="PyrdxlP-dep_Trfase"/>
</dbReference>
<proteinExistence type="inferred from homology"/>
<dbReference type="STRING" id="1592317.DPF_0299"/>
<dbReference type="Proteomes" id="UP000095200">
    <property type="component" value="Unassembled WGS sequence"/>
</dbReference>
<dbReference type="InterPro" id="IPR015421">
    <property type="entry name" value="PyrdxlP-dep_Trfase_major"/>
</dbReference>
<feature type="modified residue" description="N6-(pyridoxal phosphate)lysine" evidence="4">
    <location>
        <position position="196"/>
    </location>
</feature>
<comment type="caution">
    <text evidence="6">The sequence shown here is derived from an EMBL/GenBank/DDBJ whole genome shotgun (WGS) entry which is preliminary data.</text>
</comment>
<dbReference type="OrthoDB" id="9766188at2"/>